<gene>
    <name evidence="1" type="ORF">M513_04267</name>
    <name evidence="2" type="ORF">M514_04267</name>
</gene>
<sequence>MKEVFVWVIETPFVQNVGKLLNFSHPSKDQTSTRTNALYHRRCCLILLKKTRALFTDGIGKLTNERASIKKAVAQQLEHLSDACKEGNRRNWYRFGRLLGLHLPVGISLSLDIV</sequence>
<dbReference type="Proteomes" id="UP000030764">
    <property type="component" value="Unassembled WGS sequence"/>
</dbReference>
<proteinExistence type="predicted"/>
<organism evidence="1 3">
    <name type="scientific">Trichuris suis</name>
    <name type="common">pig whipworm</name>
    <dbReference type="NCBI Taxonomy" id="68888"/>
    <lineage>
        <taxon>Eukaryota</taxon>
        <taxon>Metazoa</taxon>
        <taxon>Ecdysozoa</taxon>
        <taxon>Nematoda</taxon>
        <taxon>Enoplea</taxon>
        <taxon>Dorylaimia</taxon>
        <taxon>Trichinellida</taxon>
        <taxon>Trichuridae</taxon>
        <taxon>Trichuris</taxon>
    </lineage>
</organism>
<accession>A0A085MC87</accession>
<reference evidence="1 3" key="1">
    <citation type="journal article" date="2014" name="Nat. Genet.">
        <title>Genome and transcriptome of the porcine whipworm Trichuris suis.</title>
        <authorList>
            <person name="Jex A.R."/>
            <person name="Nejsum P."/>
            <person name="Schwarz E.M."/>
            <person name="Hu L."/>
            <person name="Young N.D."/>
            <person name="Hall R.S."/>
            <person name="Korhonen P.K."/>
            <person name="Liao S."/>
            <person name="Thamsborg S."/>
            <person name="Xia J."/>
            <person name="Xu P."/>
            <person name="Wang S."/>
            <person name="Scheerlinck J.P."/>
            <person name="Hofmann A."/>
            <person name="Sternberg P.W."/>
            <person name="Wang J."/>
            <person name="Gasser R.B."/>
        </authorList>
    </citation>
    <scope>NUCLEOTIDE SEQUENCE [LARGE SCALE GENOMIC DNA]</scope>
    <source>
        <strain evidence="2">DCEP-RM93F</strain>
        <strain evidence="1">DCEP-RM93M</strain>
    </source>
</reference>
<dbReference type="EMBL" id="KL367481">
    <property type="protein sequence ID" value="KFD71705.1"/>
    <property type="molecule type" value="Genomic_DNA"/>
</dbReference>
<evidence type="ECO:0000313" key="3">
    <source>
        <dbReference type="Proteomes" id="UP000030764"/>
    </source>
</evidence>
<protein>
    <submittedName>
        <fullName evidence="1">Uncharacterized protein</fullName>
    </submittedName>
</protein>
<keyword evidence="3" id="KW-1185">Reference proteome</keyword>
<dbReference type="Proteomes" id="UP000030758">
    <property type="component" value="Unassembled WGS sequence"/>
</dbReference>
<evidence type="ECO:0000313" key="1">
    <source>
        <dbReference type="EMBL" id="KFD54833.1"/>
    </source>
</evidence>
<evidence type="ECO:0000313" key="2">
    <source>
        <dbReference type="EMBL" id="KFD71705.1"/>
    </source>
</evidence>
<dbReference type="EMBL" id="KL363204">
    <property type="protein sequence ID" value="KFD54833.1"/>
    <property type="molecule type" value="Genomic_DNA"/>
</dbReference>
<dbReference type="AlphaFoldDB" id="A0A085MC87"/>
<name>A0A085MC87_9BILA</name>